<protein>
    <submittedName>
        <fullName evidence="7">Iron only hydrogenase large subunit-like protein</fullName>
    </submittedName>
</protein>
<dbReference type="Gene3D" id="3.30.70.20">
    <property type="match status" value="1"/>
</dbReference>
<dbReference type="Pfam" id="PF04060">
    <property type="entry name" value="FeS"/>
    <property type="match status" value="1"/>
</dbReference>
<dbReference type="GO" id="GO:0046872">
    <property type="term" value="F:metal ion binding"/>
    <property type="evidence" value="ECO:0007669"/>
    <property type="project" value="UniProtKB-KW"/>
</dbReference>
<sequence length="445" mass="50011">MTKKHSVLLKEEKCEGCTNCVKGCPTKAIRVHQGKAWIKEDLCIDCAECIRACEYHAKYTKTDQLDQIMESSEYPVLLIPPSFYSQFSAGIPAQKIKKSIINLGFEAVFDVADAAAALSRKTLDFLNNNSGNYISTSCPVIVRLIKLQYPDLIEMLIPLKSPVELIAERVERKLKEEKNIDPDIFFLTPCPAKLTTVKRAIGQNKSFLTGAIGVENIYQKIYESLADIELEEKEDQLISLATIWGSEGGEEGILRSWQELNTLSVSGIKKAKKLLNEIERNNIPEAIRYFEITSCVDGCIGGVLNVINPFQAQFNLEERIKKIRQITQEHNLVLKKEDDEFYNFALSQKITADNISKLDSNFKKAMQKLEQLQKEIDILPGLDCAACGAPDCKTFAEDVINERASRTDCIFMLRKQLSRLADDLSILANELPPVMASKKEEADDS</sequence>
<dbReference type="PANTHER" id="PTHR43560:SF1">
    <property type="entry name" value="ION-TRANSLOCATING OXIDOREDUCTASE COMPLEX SUBUNIT B"/>
    <property type="match status" value="1"/>
</dbReference>
<dbReference type="InterPro" id="IPR009016">
    <property type="entry name" value="Fe_hydrogenase"/>
</dbReference>
<keyword evidence="4" id="KW-0411">Iron-sulfur</keyword>
<keyword evidence="2" id="KW-0479">Metal-binding</keyword>
<reference evidence="7 8" key="1">
    <citation type="submission" date="2018-04" db="EMBL/GenBank/DDBJ databases">
        <title>Subsurface microbial communities from deep shales in Ohio and West Virginia, USA.</title>
        <authorList>
            <person name="Wrighton K."/>
        </authorList>
    </citation>
    <scope>NUCLEOTIDE SEQUENCE [LARGE SCALE GENOMIC DNA]</scope>
    <source>
        <strain evidence="7 8">WC1</strain>
    </source>
</reference>
<dbReference type="PANTHER" id="PTHR43560">
    <property type="entry name" value="ION-TRANSLOCATING OXIDOREDUCTASE COMPLEX SUBUNIT B"/>
    <property type="match status" value="1"/>
</dbReference>
<evidence type="ECO:0000313" key="8">
    <source>
        <dbReference type="Proteomes" id="UP000244089"/>
    </source>
</evidence>
<dbReference type="Gene3D" id="1.10.15.40">
    <property type="entry name" value="Electron transport complex subunit B, putative Fe-S cluster"/>
    <property type="match status" value="1"/>
</dbReference>
<dbReference type="InterPro" id="IPR017896">
    <property type="entry name" value="4Fe4S_Fe-S-bd"/>
</dbReference>
<dbReference type="Pfam" id="PF02906">
    <property type="entry name" value="Fe_hyd_lg_C"/>
    <property type="match status" value="2"/>
</dbReference>
<dbReference type="PROSITE" id="PS51379">
    <property type="entry name" value="4FE4S_FER_2"/>
    <property type="match status" value="2"/>
</dbReference>
<dbReference type="InterPro" id="IPR007202">
    <property type="entry name" value="4Fe-4S_dom"/>
</dbReference>
<dbReference type="Pfam" id="PF13237">
    <property type="entry name" value="Fer4_10"/>
    <property type="match status" value="1"/>
</dbReference>
<dbReference type="PROSITE" id="PS00198">
    <property type="entry name" value="4FE4S_FER_1"/>
    <property type="match status" value="2"/>
</dbReference>
<feature type="domain" description="4Fe-4S ferredoxin-type" evidence="5">
    <location>
        <begin position="5"/>
        <end position="34"/>
    </location>
</feature>
<dbReference type="EMBL" id="QAXS01000007">
    <property type="protein sequence ID" value="PTW00533.1"/>
    <property type="molecule type" value="Genomic_DNA"/>
</dbReference>
<dbReference type="OrthoDB" id="9798098at2"/>
<dbReference type="Proteomes" id="UP000244089">
    <property type="component" value="Unassembled WGS sequence"/>
</dbReference>
<organism evidence="7 8">
    <name type="scientific">Halanaerobium saccharolyticum</name>
    <dbReference type="NCBI Taxonomy" id="43595"/>
    <lineage>
        <taxon>Bacteria</taxon>
        <taxon>Bacillati</taxon>
        <taxon>Bacillota</taxon>
        <taxon>Clostridia</taxon>
        <taxon>Halanaerobiales</taxon>
        <taxon>Halanaerobiaceae</taxon>
        <taxon>Halanaerobium</taxon>
    </lineage>
</organism>
<name>A0A2T5RME6_9FIRM</name>
<dbReference type="SUPFAM" id="SSF54862">
    <property type="entry name" value="4Fe-4S ferredoxins"/>
    <property type="match status" value="1"/>
</dbReference>
<dbReference type="InterPro" id="IPR050395">
    <property type="entry name" value="4Fe4S_Ferredoxin_RnfB"/>
</dbReference>
<evidence type="ECO:0000259" key="6">
    <source>
        <dbReference type="PROSITE" id="PS51656"/>
    </source>
</evidence>
<comment type="caution">
    <text evidence="7">The sequence shown here is derived from an EMBL/GenBank/DDBJ whole genome shotgun (WGS) entry which is preliminary data.</text>
</comment>
<dbReference type="AlphaFoldDB" id="A0A2T5RME6"/>
<gene>
    <name evidence="7" type="ORF">C8C76_10792</name>
</gene>
<dbReference type="InterPro" id="IPR004108">
    <property type="entry name" value="Fe_hydrogenase_lsu_C"/>
</dbReference>
<evidence type="ECO:0000256" key="1">
    <source>
        <dbReference type="ARBA" id="ARBA00022485"/>
    </source>
</evidence>
<keyword evidence="3" id="KW-0408">Iron</keyword>
<dbReference type="PROSITE" id="PS51656">
    <property type="entry name" value="4FE4S"/>
    <property type="match status" value="1"/>
</dbReference>
<dbReference type="GO" id="GO:0051539">
    <property type="term" value="F:4 iron, 4 sulfur cluster binding"/>
    <property type="evidence" value="ECO:0007669"/>
    <property type="project" value="UniProtKB-KW"/>
</dbReference>
<evidence type="ECO:0000259" key="5">
    <source>
        <dbReference type="PROSITE" id="PS51379"/>
    </source>
</evidence>
<evidence type="ECO:0000256" key="2">
    <source>
        <dbReference type="ARBA" id="ARBA00022723"/>
    </source>
</evidence>
<dbReference type="InterPro" id="IPR017900">
    <property type="entry name" value="4Fe4S_Fe_S_CS"/>
</dbReference>
<dbReference type="Gene3D" id="3.40.950.10">
    <property type="entry name" value="Fe-only Hydrogenase (Larger Subunit), Chain L, domain 3"/>
    <property type="match status" value="1"/>
</dbReference>
<accession>A0A2T5RME6</accession>
<feature type="domain" description="4Fe-4S ferredoxin-type" evidence="5">
    <location>
        <begin position="35"/>
        <end position="63"/>
    </location>
</feature>
<keyword evidence="1" id="KW-0004">4Fe-4S</keyword>
<dbReference type="RefSeq" id="WP_108139064.1">
    <property type="nucleotide sequence ID" value="NZ_QAXS01000007.1"/>
</dbReference>
<proteinExistence type="predicted"/>
<evidence type="ECO:0000256" key="4">
    <source>
        <dbReference type="ARBA" id="ARBA00023014"/>
    </source>
</evidence>
<evidence type="ECO:0000313" key="7">
    <source>
        <dbReference type="EMBL" id="PTW00533.1"/>
    </source>
</evidence>
<evidence type="ECO:0000256" key="3">
    <source>
        <dbReference type="ARBA" id="ARBA00023004"/>
    </source>
</evidence>
<feature type="domain" description="4Fe-4S" evidence="6">
    <location>
        <begin position="367"/>
        <end position="426"/>
    </location>
</feature>
<dbReference type="SUPFAM" id="SSF53920">
    <property type="entry name" value="Fe-only hydrogenase"/>
    <property type="match status" value="1"/>
</dbReference>